<organism evidence="2 3">
    <name type="scientific">Nakamurella endophytica</name>
    <dbReference type="NCBI Taxonomy" id="1748367"/>
    <lineage>
        <taxon>Bacteria</taxon>
        <taxon>Bacillati</taxon>
        <taxon>Actinomycetota</taxon>
        <taxon>Actinomycetes</taxon>
        <taxon>Nakamurellales</taxon>
        <taxon>Nakamurellaceae</taxon>
        <taxon>Nakamurella</taxon>
    </lineage>
</organism>
<keyword evidence="3" id="KW-1185">Reference proteome</keyword>
<reference evidence="2" key="1">
    <citation type="journal article" date="2014" name="Int. J. Syst. Evol. Microbiol.">
        <title>Complete genome sequence of Corynebacterium casei LMG S-19264T (=DSM 44701T), isolated from a smear-ripened cheese.</title>
        <authorList>
            <consortium name="US DOE Joint Genome Institute (JGI-PGF)"/>
            <person name="Walter F."/>
            <person name="Albersmeier A."/>
            <person name="Kalinowski J."/>
            <person name="Ruckert C."/>
        </authorList>
    </citation>
    <scope>NUCLEOTIDE SEQUENCE</scope>
    <source>
        <strain evidence="2">CGMCC 4.7308</strain>
    </source>
</reference>
<evidence type="ECO:0000256" key="1">
    <source>
        <dbReference type="SAM" id="Phobius"/>
    </source>
</evidence>
<keyword evidence="1" id="KW-1133">Transmembrane helix</keyword>
<accession>A0A917WPH8</accession>
<name>A0A917WPH8_9ACTN</name>
<gene>
    <name evidence="2" type="ORF">GCM10011594_43420</name>
</gene>
<keyword evidence="1" id="KW-0472">Membrane</keyword>
<dbReference type="EMBL" id="BMNA01000021">
    <property type="protein sequence ID" value="GGM18658.1"/>
    <property type="molecule type" value="Genomic_DNA"/>
</dbReference>
<comment type="caution">
    <text evidence="2">The sequence shown here is derived from an EMBL/GenBank/DDBJ whole genome shotgun (WGS) entry which is preliminary data.</text>
</comment>
<evidence type="ECO:0000313" key="2">
    <source>
        <dbReference type="EMBL" id="GGM18658.1"/>
    </source>
</evidence>
<evidence type="ECO:0000313" key="3">
    <source>
        <dbReference type="Proteomes" id="UP000655208"/>
    </source>
</evidence>
<reference evidence="2" key="2">
    <citation type="submission" date="2020-09" db="EMBL/GenBank/DDBJ databases">
        <authorList>
            <person name="Sun Q."/>
            <person name="Zhou Y."/>
        </authorList>
    </citation>
    <scope>NUCLEOTIDE SEQUENCE</scope>
    <source>
        <strain evidence="2">CGMCC 4.7308</strain>
    </source>
</reference>
<proteinExistence type="predicted"/>
<sequence>MAMAPLWCSIIIEAKVTSALLCGPAGPVGIGMPPAVLLGAVLPVAGSPVAVDGVAVAAVEAGPALVLVLVSGVMVLAVLPPLLQAPSRRPAPAVTTTSPGRIRKVFTVVSRYGKRERRTR</sequence>
<protein>
    <submittedName>
        <fullName evidence="2">Uncharacterized protein</fullName>
    </submittedName>
</protein>
<feature type="transmembrane region" description="Helical" evidence="1">
    <location>
        <begin position="64"/>
        <end position="83"/>
    </location>
</feature>
<keyword evidence="1" id="KW-0812">Transmembrane</keyword>
<dbReference type="Proteomes" id="UP000655208">
    <property type="component" value="Unassembled WGS sequence"/>
</dbReference>
<dbReference type="AlphaFoldDB" id="A0A917WPH8"/>